<sequence>MFWSLKANMSATASVHSHDIAELILCYGEGGYLRGKDHNVYFKAGRTLLIPPGYQHQVVVTDKMQAMLKIFCMSATDMKHFLSLVQMTTVQKLFSMGITVADAEEPCSSLLDFGDQVSEGIHQPASNTQQLNWSLVSLILALHTNRLRPEAGQRQLYKRGNKYQQKMQQVASWIESRLQENLGLDQAAAEFGLSRSLFSREFQRHTGMSFVEHCNTRRVEKAALVLSTTDLNITEVAFGSGFSNLSHFHRQFKANYGLTPGAFRRKMIEEGGR</sequence>
<dbReference type="HOGENOM" id="CLU_952365_0_0_6"/>
<dbReference type="InterPro" id="IPR020449">
    <property type="entry name" value="Tscrpt_reg_AraC-type_HTH"/>
</dbReference>
<keyword evidence="3" id="KW-0804">Transcription</keyword>
<dbReference type="SUPFAM" id="SSF46689">
    <property type="entry name" value="Homeodomain-like"/>
    <property type="match status" value="2"/>
</dbReference>
<dbReference type="Pfam" id="PF12833">
    <property type="entry name" value="HTH_18"/>
    <property type="match status" value="1"/>
</dbReference>
<dbReference type="GO" id="GO:0043565">
    <property type="term" value="F:sequence-specific DNA binding"/>
    <property type="evidence" value="ECO:0007669"/>
    <property type="project" value="InterPro"/>
</dbReference>
<dbReference type="Gene3D" id="2.60.120.10">
    <property type="entry name" value="Jelly Rolls"/>
    <property type="match status" value="1"/>
</dbReference>
<dbReference type="Gene3D" id="1.10.10.60">
    <property type="entry name" value="Homeodomain-like"/>
    <property type="match status" value="2"/>
</dbReference>
<organism evidence="5 6">
    <name type="scientific">Paraglaciecola psychrophila 170</name>
    <dbReference type="NCBI Taxonomy" id="1129794"/>
    <lineage>
        <taxon>Bacteria</taxon>
        <taxon>Pseudomonadati</taxon>
        <taxon>Pseudomonadota</taxon>
        <taxon>Gammaproteobacteria</taxon>
        <taxon>Alteromonadales</taxon>
        <taxon>Alteromonadaceae</taxon>
        <taxon>Paraglaciecola</taxon>
    </lineage>
</organism>
<dbReference type="PANTHER" id="PTHR46796">
    <property type="entry name" value="HTH-TYPE TRANSCRIPTIONAL ACTIVATOR RHAS-RELATED"/>
    <property type="match status" value="1"/>
</dbReference>
<keyword evidence="1" id="KW-0805">Transcription regulation</keyword>
<dbReference type="PROSITE" id="PS00041">
    <property type="entry name" value="HTH_ARAC_FAMILY_1"/>
    <property type="match status" value="1"/>
</dbReference>
<dbReference type="PROSITE" id="PS01124">
    <property type="entry name" value="HTH_ARAC_FAMILY_2"/>
    <property type="match status" value="1"/>
</dbReference>
<evidence type="ECO:0000313" key="5">
    <source>
        <dbReference type="EMBL" id="AGH44712.1"/>
    </source>
</evidence>
<dbReference type="EMBL" id="CP003837">
    <property type="protein sequence ID" value="AGH44712.1"/>
    <property type="molecule type" value="Genomic_DNA"/>
</dbReference>
<keyword evidence="2" id="KW-0238">DNA-binding</keyword>
<evidence type="ECO:0000259" key="4">
    <source>
        <dbReference type="PROSITE" id="PS01124"/>
    </source>
</evidence>
<evidence type="ECO:0000313" key="6">
    <source>
        <dbReference type="Proteomes" id="UP000011864"/>
    </source>
</evidence>
<dbReference type="KEGG" id="gps:C427_2603"/>
<feature type="domain" description="HTH araC/xylS-type" evidence="4">
    <location>
        <begin position="168"/>
        <end position="266"/>
    </location>
</feature>
<dbReference type="InterPro" id="IPR018062">
    <property type="entry name" value="HTH_AraC-typ_CS"/>
</dbReference>
<dbReference type="PRINTS" id="PR00032">
    <property type="entry name" value="HTHARAC"/>
</dbReference>
<dbReference type="eggNOG" id="COG2207">
    <property type="taxonomic scope" value="Bacteria"/>
</dbReference>
<dbReference type="AlphaFoldDB" id="K7APH2"/>
<dbReference type="GO" id="GO:0003700">
    <property type="term" value="F:DNA-binding transcription factor activity"/>
    <property type="evidence" value="ECO:0007669"/>
    <property type="project" value="InterPro"/>
</dbReference>
<dbReference type="InterPro" id="IPR014710">
    <property type="entry name" value="RmlC-like_jellyroll"/>
</dbReference>
<name>K7APH2_9ALTE</name>
<dbReference type="Proteomes" id="UP000011864">
    <property type="component" value="Chromosome"/>
</dbReference>
<proteinExistence type="predicted"/>
<evidence type="ECO:0000256" key="2">
    <source>
        <dbReference type="ARBA" id="ARBA00023125"/>
    </source>
</evidence>
<protein>
    <recommendedName>
        <fullName evidence="4">HTH araC/xylS-type domain-containing protein</fullName>
    </recommendedName>
</protein>
<dbReference type="InterPro" id="IPR018060">
    <property type="entry name" value="HTH_AraC"/>
</dbReference>
<evidence type="ECO:0000256" key="3">
    <source>
        <dbReference type="ARBA" id="ARBA00023163"/>
    </source>
</evidence>
<dbReference type="InterPro" id="IPR050204">
    <property type="entry name" value="AraC_XylS_family_regulators"/>
</dbReference>
<dbReference type="STRING" id="1129794.C427_2603"/>
<reference evidence="5 6" key="1">
    <citation type="journal article" date="2013" name="Genome Announc.">
        <title>Complete Genome Sequence of Glaciecola psychrophila Strain 170T.</title>
        <authorList>
            <person name="Yin J."/>
            <person name="Chen J."/>
            <person name="Liu G."/>
            <person name="Yu Y."/>
            <person name="Song L."/>
            <person name="Wang X."/>
            <person name="Qu X."/>
        </authorList>
    </citation>
    <scope>NUCLEOTIDE SEQUENCE [LARGE SCALE GENOMIC DNA]</scope>
    <source>
        <strain evidence="5 6">170</strain>
    </source>
</reference>
<dbReference type="InterPro" id="IPR009057">
    <property type="entry name" value="Homeodomain-like_sf"/>
</dbReference>
<dbReference type="SMART" id="SM00342">
    <property type="entry name" value="HTH_ARAC"/>
    <property type="match status" value="1"/>
</dbReference>
<dbReference type="PATRIC" id="fig|1129794.4.peg.2584"/>
<dbReference type="PANTHER" id="PTHR46796:SF6">
    <property type="entry name" value="ARAC SUBFAMILY"/>
    <property type="match status" value="1"/>
</dbReference>
<dbReference type="OrthoDB" id="9770517at2"/>
<keyword evidence="6" id="KW-1185">Reference proteome</keyword>
<gene>
    <name evidence="5" type="ORF">C427_2603</name>
</gene>
<evidence type="ECO:0000256" key="1">
    <source>
        <dbReference type="ARBA" id="ARBA00023015"/>
    </source>
</evidence>
<dbReference type="RefSeq" id="WP_007637370.1">
    <property type="nucleotide sequence ID" value="NC_020514.1"/>
</dbReference>
<accession>K7APH2</accession>